<proteinExistence type="predicted"/>
<dbReference type="AlphaFoldDB" id="A0A453JKT4"/>
<evidence type="ECO:0000313" key="3">
    <source>
        <dbReference type="Proteomes" id="UP000015105"/>
    </source>
</evidence>
<organism evidence="2 3">
    <name type="scientific">Aegilops tauschii subsp. strangulata</name>
    <name type="common">Goatgrass</name>
    <dbReference type="NCBI Taxonomy" id="200361"/>
    <lineage>
        <taxon>Eukaryota</taxon>
        <taxon>Viridiplantae</taxon>
        <taxon>Streptophyta</taxon>
        <taxon>Embryophyta</taxon>
        <taxon>Tracheophyta</taxon>
        <taxon>Spermatophyta</taxon>
        <taxon>Magnoliopsida</taxon>
        <taxon>Liliopsida</taxon>
        <taxon>Poales</taxon>
        <taxon>Poaceae</taxon>
        <taxon>BOP clade</taxon>
        <taxon>Pooideae</taxon>
        <taxon>Triticodae</taxon>
        <taxon>Triticeae</taxon>
        <taxon>Triticinae</taxon>
        <taxon>Aegilops</taxon>
    </lineage>
</organism>
<reference evidence="3" key="2">
    <citation type="journal article" date="2017" name="Nat. Plants">
        <title>The Aegilops tauschii genome reveals multiple impacts of transposons.</title>
        <authorList>
            <person name="Zhao G."/>
            <person name="Zou C."/>
            <person name="Li K."/>
            <person name="Wang K."/>
            <person name="Li T."/>
            <person name="Gao L."/>
            <person name="Zhang X."/>
            <person name="Wang H."/>
            <person name="Yang Z."/>
            <person name="Liu X."/>
            <person name="Jiang W."/>
            <person name="Mao L."/>
            <person name="Kong X."/>
            <person name="Jiao Y."/>
            <person name="Jia J."/>
        </authorList>
    </citation>
    <scope>NUCLEOTIDE SEQUENCE [LARGE SCALE GENOMIC DNA]</scope>
    <source>
        <strain evidence="3">cv. AL8/78</strain>
    </source>
</reference>
<evidence type="ECO:0000256" key="1">
    <source>
        <dbReference type="SAM" id="MobiDB-lite"/>
    </source>
</evidence>
<dbReference type="Gramene" id="AET5Gv20098800.17">
    <property type="protein sequence ID" value="AET5Gv20098800.17"/>
    <property type="gene ID" value="AET5Gv20098800"/>
</dbReference>
<dbReference type="Proteomes" id="UP000015105">
    <property type="component" value="Chromosome 5D"/>
</dbReference>
<protein>
    <submittedName>
        <fullName evidence="2">Uncharacterized protein</fullName>
    </submittedName>
</protein>
<reference evidence="3" key="1">
    <citation type="journal article" date="2014" name="Science">
        <title>Ancient hybridizations among the ancestral genomes of bread wheat.</title>
        <authorList>
            <consortium name="International Wheat Genome Sequencing Consortium,"/>
            <person name="Marcussen T."/>
            <person name="Sandve S.R."/>
            <person name="Heier L."/>
            <person name="Spannagl M."/>
            <person name="Pfeifer M."/>
            <person name="Jakobsen K.S."/>
            <person name="Wulff B.B."/>
            <person name="Steuernagel B."/>
            <person name="Mayer K.F."/>
            <person name="Olsen O.A."/>
        </authorList>
    </citation>
    <scope>NUCLEOTIDE SEQUENCE [LARGE SCALE GENOMIC DNA]</scope>
    <source>
        <strain evidence="3">cv. AL8/78</strain>
    </source>
</reference>
<reference evidence="2" key="3">
    <citation type="journal article" date="2017" name="Nature">
        <title>Genome sequence of the progenitor of the wheat D genome Aegilops tauschii.</title>
        <authorList>
            <person name="Luo M.C."/>
            <person name="Gu Y.Q."/>
            <person name="Puiu D."/>
            <person name="Wang H."/>
            <person name="Twardziok S.O."/>
            <person name="Deal K.R."/>
            <person name="Huo N."/>
            <person name="Zhu T."/>
            <person name="Wang L."/>
            <person name="Wang Y."/>
            <person name="McGuire P.E."/>
            <person name="Liu S."/>
            <person name="Long H."/>
            <person name="Ramasamy R.K."/>
            <person name="Rodriguez J.C."/>
            <person name="Van S.L."/>
            <person name="Yuan L."/>
            <person name="Wang Z."/>
            <person name="Xia Z."/>
            <person name="Xiao L."/>
            <person name="Anderson O.D."/>
            <person name="Ouyang S."/>
            <person name="Liang Y."/>
            <person name="Zimin A.V."/>
            <person name="Pertea G."/>
            <person name="Qi P."/>
            <person name="Bennetzen J.L."/>
            <person name="Dai X."/>
            <person name="Dawson M.W."/>
            <person name="Muller H.G."/>
            <person name="Kugler K."/>
            <person name="Rivarola-Duarte L."/>
            <person name="Spannagl M."/>
            <person name="Mayer K.F.X."/>
            <person name="Lu F.H."/>
            <person name="Bevan M.W."/>
            <person name="Leroy P."/>
            <person name="Li P."/>
            <person name="You F.M."/>
            <person name="Sun Q."/>
            <person name="Liu Z."/>
            <person name="Lyons E."/>
            <person name="Wicker T."/>
            <person name="Salzberg S.L."/>
            <person name="Devos K.M."/>
            <person name="Dvorak J."/>
        </authorList>
    </citation>
    <scope>NUCLEOTIDE SEQUENCE [LARGE SCALE GENOMIC DNA]</scope>
    <source>
        <strain evidence="2">cv. AL8/78</strain>
    </source>
</reference>
<reference evidence="2" key="4">
    <citation type="submission" date="2019-03" db="UniProtKB">
        <authorList>
            <consortium name="EnsemblPlants"/>
        </authorList>
    </citation>
    <scope>IDENTIFICATION</scope>
</reference>
<dbReference type="EnsemblPlants" id="AET5Gv20098800.17">
    <property type="protein sequence ID" value="AET5Gv20098800.17"/>
    <property type="gene ID" value="AET5Gv20098800"/>
</dbReference>
<keyword evidence="3" id="KW-1185">Reference proteome</keyword>
<feature type="region of interest" description="Disordered" evidence="1">
    <location>
        <begin position="56"/>
        <end position="77"/>
    </location>
</feature>
<evidence type="ECO:0000313" key="2">
    <source>
        <dbReference type="EnsemblPlants" id="AET5Gv20098800.17"/>
    </source>
</evidence>
<name>A0A453JKT4_AEGTS</name>
<sequence>MLMKGLGVMSDDVSFLSKLVRDSMELQAQEALNNVESRETTTMESLQVRVSDLVESNGNGSGMIPREQSLGLSSRPEVRVIKTTPENPMPNLNTKNESEDGVKYCLLETADGEETVEPPAEARR</sequence>
<accession>A0A453JKT4</accession>
<reference evidence="2" key="5">
    <citation type="journal article" date="2021" name="G3 (Bethesda)">
        <title>Aegilops tauschii genome assembly Aet v5.0 features greater sequence contiguity and improved annotation.</title>
        <authorList>
            <person name="Wang L."/>
            <person name="Zhu T."/>
            <person name="Rodriguez J.C."/>
            <person name="Deal K.R."/>
            <person name="Dubcovsky J."/>
            <person name="McGuire P.E."/>
            <person name="Lux T."/>
            <person name="Spannagl M."/>
            <person name="Mayer K.F.X."/>
            <person name="Baldrich P."/>
            <person name="Meyers B.C."/>
            <person name="Huo N."/>
            <person name="Gu Y.Q."/>
            <person name="Zhou H."/>
            <person name="Devos K.M."/>
            <person name="Bennetzen J.L."/>
            <person name="Unver T."/>
            <person name="Budak H."/>
            <person name="Gulick P.J."/>
            <person name="Galiba G."/>
            <person name="Kalapos B."/>
            <person name="Nelson D.R."/>
            <person name="Li P."/>
            <person name="You F.M."/>
            <person name="Luo M.C."/>
            <person name="Dvorak J."/>
        </authorList>
    </citation>
    <scope>NUCLEOTIDE SEQUENCE [LARGE SCALE GENOMIC DNA]</scope>
    <source>
        <strain evidence="2">cv. AL8/78</strain>
    </source>
</reference>